<proteinExistence type="predicted"/>
<sequence length="50" mass="5483">MATQLDNEDMELYPQHNDHHKDRSVRSLTPEELPGQGDTGKTGDVVGCCG</sequence>
<feature type="region of interest" description="Disordered" evidence="1">
    <location>
        <begin position="1"/>
        <end position="50"/>
    </location>
</feature>
<feature type="compositionally biased region" description="Basic and acidic residues" evidence="1">
    <location>
        <begin position="16"/>
        <end position="25"/>
    </location>
</feature>
<dbReference type="EMBL" id="CH479214">
    <property type="protein sequence ID" value="EDW33469.1"/>
    <property type="molecule type" value="Genomic_DNA"/>
</dbReference>
<name>B4H6P1_DROPE</name>
<gene>
    <name evidence="2" type="primary">Dper\GL15475</name>
    <name evidence="2" type="ORF">Dper_GL15475</name>
</gene>
<evidence type="ECO:0000313" key="3">
    <source>
        <dbReference type="Proteomes" id="UP000008744"/>
    </source>
</evidence>
<organism evidence="3">
    <name type="scientific">Drosophila persimilis</name>
    <name type="common">Fruit fly</name>
    <dbReference type="NCBI Taxonomy" id="7234"/>
    <lineage>
        <taxon>Eukaryota</taxon>
        <taxon>Metazoa</taxon>
        <taxon>Ecdysozoa</taxon>
        <taxon>Arthropoda</taxon>
        <taxon>Hexapoda</taxon>
        <taxon>Insecta</taxon>
        <taxon>Pterygota</taxon>
        <taxon>Neoptera</taxon>
        <taxon>Endopterygota</taxon>
        <taxon>Diptera</taxon>
        <taxon>Brachycera</taxon>
        <taxon>Muscomorpha</taxon>
        <taxon>Ephydroidea</taxon>
        <taxon>Drosophilidae</taxon>
        <taxon>Drosophila</taxon>
        <taxon>Sophophora</taxon>
    </lineage>
</organism>
<dbReference type="AlphaFoldDB" id="B4H6P1"/>
<accession>B4H6P1</accession>
<evidence type="ECO:0000256" key="1">
    <source>
        <dbReference type="SAM" id="MobiDB-lite"/>
    </source>
</evidence>
<feature type="compositionally biased region" description="Acidic residues" evidence="1">
    <location>
        <begin position="1"/>
        <end position="11"/>
    </location>
</feature>
<protein>
    <submittedName>
        <fullName evidence="2">GL15475</fullName>
    </submittedName>
</protein>
<reference evidence="2 3" key="1">
    <citation type="journal article" date="2007" name="Nature">
        <title>Evolution of genes and genomes on the Drosophila phylogeny.</title>
        <authorList>
            <consortium name="Drosophila 12 Genomes Consortium"/>
            <person name="Clark A.G."/>
            <person name="Eisen M.B."/>
            <person name="Smith D.R."/>
            <person name="Bergman C.M."/>
            <person name="Oliver B."/>
            <person name="Markow T.A."/>
            <person name="Kaufman T.C."/>
            <person name="Kellis M."/>
            <person name="Gelbart W."/>
            <person name="Iyer V.N."/>
            <person name="Pollard D.A."/>
            <person name="Sackton T.B."/>
            <person name="Larracuente A.M."/>
            <person name="Singh N.D."/>
            <person name="Abad J.P."/>
            <person name="Abt D.N."/>
            <person name="Adryan B."/>
            <person name="Aguade M."/>
            <person name="Akashi H."/>
            <person name="Anderson W.W."/>
            <person name="Aquadro C.F."/>
            <person name="Ardell D.H."/>
            <person name="Arguello R."/>
            <person name="Artieri C.G."/>
            <person name="Barbash D.A."/>
            <person name="Barker D."/>
            <person name="Barsanti P."/>
            <person name="Batterham P."/>
            <person name="Batzoglou S."/>
            <person name="Begun D."/>
            <person name="Bhutkar A."/>
            <person name="Blanco E."/>
            <person name="Bosak S.A."/>
            <person name="Bradley R.K."/>
            <person name="Brand A.D."/>
            <person name="Brent M.R."/>
            <person name="Brooks A.N."/>
            <person name="Brown R.H."/>
            <person name="Butlin R.K."/>
            <person name="Caggese C."/>
            <person name="Calvi B.R."/>
            <person name="Bernardo de Carvalho A."/>
            <person name="Caspi A."/>
            <person name="Castrezana S."/>
            <person name="Celniker S.E."/>
            <person name="Chang J.L."/>
            <person name="Chapple C."/>
            <person name="Chatterji S."/>
            <person name="Chinwalla A."/>
            <person name="Civetta A."/>
            <person name="Clifton S.W."/>
            <person name="Comeron J.M."/>
            <person name="Costello J.C."/>
            <person name="Coyne J.A."/>
            <person name="Daub J."/>
            <person name="David R.G."/>
            <person name="Delcher A.L."/>
            <person name="Delehaunty K."/>
            <person name="Do C.B."/>
            <person name="Ebling H."/>
            <person name="Edwards K."/>
            <person name="Eickbush T."/>
            <person name="Evans J.D."/>
            <person name="Filipski A."/>
            <person name="Findeiss S."/>
            <person name="Freyhult E."/>
            <person name="Fulton L."/>
            <person name="Fulton R."/>
            <person name="Garcia A.C."/>
            <person name="Gardiner A."/>
            <person name="Garfield D.A."/>
            <person name="Garvin B.E."/>
            <person name="Gibson G."/>
            <person name="Gilbert D."/>
            <person name="Gnerre S."/>
            <person name="Godfrey J."/>
            <person name="Good R."/>
            <person name="Gotea V."/>
            <person name="Gravely B."/>
            <person name="Greenberg A.J."/>
            <person name="Griffiths-Jones S."/>
            <person name="Gross S."/>
            <person name="Guigo R."/>
            <person name="Gustafson E.A."/>
            <person name="Haerty W."/>
            <person name="Hahn M.W."/>
            <person name="Halligan D.L."/>
            <person name="Halpern A.L."/>
            <person name="Halter G.M."/>
            <person name="Han M.V."/>
            <person name="Heger A."/>
            <person name="Hillier L."/>
            <person name="Hinrichs A.S."/>
            <person name="Holmes I."/>
            <person name="Hoskins R.A."/>
            <person name="Hubisz M.J."/>
            <person name="Hultmark D."/>
            <person name="Huntley M.A."/>
            <person name="Jaffe D.B."/>
            <person name="Jagadeeshan S."/>
            <person name="Jeck W.R."/>
            <person name="Johnson J."/>
            <person name="Jones C.D."/>
            <person name="Jordan W.C."/>
            <person name="Karpen G.H."/>
            <person name="Kataoka E."/>
            <person name="Keightley P.D."/>
            <person name="Kheradpour P."/>
            <person name="Kirkness E.F."/>
            <person name="Koerich L.B."/>
            <person name="Kristiansen K."/>
            <person name="Kudrna D."/>
            <person name="Kulathinal R.J."/>
            <person name="Kumar S."/>
            <person name="Kwok R."/>
            <person name="Lander E."/>
            <person name="Langley C.H."/>
            <person name="Lapoint R."/>
            <person name="Lazzaro B.P."/>
            <person name="Lee S.J."/>
            <person name="Levesque L."/>
            <person name="Li R."/>
            <person name="Lin C.F."/>
            <person name="Lin M.F."/>
            <person name="Lindblad-Toh K."/>
            <person name="Llopart A."/>
            <person name="Long M."/>
            <person name="Low L."/>
            <person name="Lozovsky E."/>
            <person name="Lu J."/>
            <person name="Luo M."/>
            <person name="Machado C.A."/>
            <person name="Makalowski W."/>
            <person name="Marzo M."/>
            <person name="Matsuda M."/>
            <person name="Matzkin L."/>
            <person name="McAllister B."/>
            <person name="McBride C.S."/>
            <person name="McKernan B."/>
            <person name="McKernan K."/>
            <person name="Mendez-Lago M."/>
            <person name="Minx P."/>
            <person name="Mollenhauer M.U."/>
            <person name="Montooth K."/>
            <person name="Mount S.M."/>
            <person name="Mu X."/>
            <person name="Myers E."/>
            <person name="Negre B."/>
            <person name="Newfeld S."/>
            <person name="Nielsen R."/>
            <person name="Noor M.A."/>
            <person name="O'Grady P."/>
            <person name="Pachter L."/>
            <person name="Papaceit M."/>
            <person name="Parisi M.J."/>
            <person name="Parisi M."/>
            <person name="Parts L."/>
            <person name="Pedersen J.S."/>
            <person name="Pesole G."/>
            <person name="Phillippy A.M."/>
            <person name="Ponting C.P."/>
            <person name="Pop M."/>
            <person name="Porcelli D."/>
            <person name="Powell J.R."/>
            <person name="Prohaska S."/>
            <person name="Pruitt K."/>
            <person name="Puig M."/>
            <person name="Quesneville H."/>
            <person name="Ram K.R."/>
            <person name="Rand D."/>
            <person name="Rasmussen M.D."/>
            <person name="Reed L.K."/>
            <person name="Reenan R."/>
            <person name="Reily A."/>
            <person name="Remington K.A."/>
            <person name="Rieger T.T."/>
            <person name="Ritchie M.G."/>
            <person name="Robin C."/>
            <person name="Rogers Y.H."/>
            <person name="Rohde C."/>
            <person name="Rozas J."/>
            <person name="Rubenfield M.J."/>
            <person name="Ruiz A."/>
            <person name="Russo S."/>
            <person name="Salzberg S.L."/>
            <person name="Sanchez-Gracia A."/>
            <person name="Saranga D.J."/>
            <person name="Sato H."/>
            <person name="Schaeffer S.W."/>
            <person name="Schatz M.C."/>
            <person name="Schlenke T."/>
            <person name="Schwartz R."/>
            <person name="Segarra C."/>
            <person name="Singh R.S."/>
            <person name="Sirot L."/>
            <person name="Sirota M."/>
            <person name="Sisneros N.B."/>
            <person name="Smith C.D."/>
            <person name="Smith T.F."/>
            <person name="Spieth J."/>
            <person name="Stage D.E."/>
            <person name="Stark A."/>
            <person name="Stephan W."/>
            <person name="Strausberg R.L."/>
            <person name="Strempel S."/>
            <person name="Sturgill D."/>
            <person name="Sutton G."/>
            <person name="Sutton G.G."/>
            <person name="Tao W."/>
            <person name="Teichmann S."/>
            <person name="Tobari Y.N."/>
            <person name="Tomimura Y."/>
            <person name="Tsolas J.M."/>
            <person name="Valente V.L."/>
            <person name="Venter E."/>
            <person name="Venter J.C."/>
            <person name="Vicario S."/>
            <person name="Vieira F.G."/>
            <person name="Vilella A.J."/>
            <person name="Villasante A."/>
            <person name="Walenz B."/>
            <person name="Wang J."/>
            <person name="Wasserman M."/>
            <person name="Watts T."/>
            <person name="Wilson D."/>
            <person name="Wilson R.K."/>
            <person name="Wing R.A."/>
            <person name="Wolfner M.F."/>
            <person name="Wong A."/>
            <person name="Wong G.K."/>
            <person name="Wu C.I."/>
            <person name="Wu G."/>
            <person name="Yamamoto D."/>
            <person name="Yang H.P."/>
            <person name="Yang S.P."/>
            <person name="Yorke J.A."/>
            <person name="Yoshida K."/>
            <person name="Zdobnov E."/>
            <person name="Zhang P."/>
            <person name="Zhang Y."/>
            <person name="Zimin A.V."/>
            <person name="Baldwin J."/>
            <person name="Abdouelleil A."/>
            <person name="Abdulkadir J."/>
            <person name="Abebe A."/>
            <person name="Abera B."/>
            <person name="Abreu J."/>
            <person name="Acer S.C."/>
            <person name="Aftuck L."/>
            <person name="Alexander A."/>
            <person name="An P."/>
            <person name="Anderson E."/>
            <person name="Anderson S."/>
            <person name="Arachi H."/>
            <person name="Azer M."/>
            <person name="Bachantsang P."/>
            <person name="Barry A."/>
            <person name="Bayul T."/>
            <person name="Berlin A."/>
            <person name="Bessette D."/>
            <person name="Bloom T."/>
            <person name="Blye J."/>
            <person name="Boguslavskiy L."/>
            <person name="Bonnet C."/>
            <person name="Boukhgalter B."/>
            <person name="Bourzgui I."/>
            <person name="Brown A."/>
            <person name="Cahill P."/>
            <person name="Channer S."/>
            <person name="Cheshatsang Y."/>
            <person name="Chuda L."/>
            <person name="Citroen M."/>
            <person name="Collymore A."/>
            <person name="Cooke P."/>
            <person name="Costello M."/>
            <person name="D'Aco K."/>
            <person name="Daza R."/>
            <person name="De Haan G."/>
            <person name="DeGray S."/>
            <person name="DeMaso C."/>
            <person name="Dhargay N."/>
            <person name="Dooley K."/>
            <person name="Dooley E."/>
            <person name="Doricent M."/>
            <person name="Dorje P."/>
            <person name="Dorjee K."/>
            <person name="Dupes A."/>
            <person name="Elong R."/>
            <person name="Falk J."/>
            <person name="Farina A."/>
            <person name="Faro S."/>
            <person name="Ferguson D."/>
            <person name="Fisher S."/>
            <person name="Foley C.D."/>
            <person name="Franke A."/>
            <person name="Friedrich D."/>
            <person name="Gadbois L."/>
            <person name="Gearin G."/>
            <person name="Gearin C.R."/>
            <person name="Giannoukos G."/>
            <person name="Goode T."/>
            <person name="Graham J."/>
            <person name="Grandbois E."/>
            <person name="Grewal S."/>
            <person name="Gyaltsen K."/>
            <person name="Hafez N."/>
            <person name="Hagos B."/>
            <person name="Hall J."/>
            <person name="Henson C."/>
            <person name="Hollinger A."/>
            <person name="Honan T."/>
            <person name="Huard M.D."/>
            <person name="Hughes L."/>
            <person name="Hurhula B."/>
            <person name="Husby M.E."/>
            <person name="Kamat A."/>
            <person name="Kanga B."/>
            <person name="Kashin S."/>
            <person name="Khazanovich D."/>
            <person name="Kisner P."/>
            <person name="Lance K."/>
            <person name="Lara M."/>
            <person name="Lee W."/>
            <person name="Lennon N."/>
            <person name="Letendre F."/>
            <person name="LeVine R."/>
            <person name="Lipovsky A."/>
            <person name="Liu X."/>
            <person name="Liu J."/>
            <person name="Liu S."/>
            <person name="Lokyitsang T."/>
            <person name="Lokyitsang Y."/>
            <person name="Lubonja R."/>
            <person name="Lui A."/>
            <person name="MacDonald P."/>
            <person name="Magnisalis V."/>
            <person name="Maru K."/>
            <person name="Matthews C."/>
            <person name="McCusker W."/>
            <person name="McDonough S."/>
            <person name="Mehta T."/>
            <person name="Meldrim J."/>
            <person name="Meneus L."/>
            <person name="Mihai O."/>
            <person name="Mihalev A."/>
            <person name="Mihova T."/>
            <person name="Mittelman R."/>
            <person name="Mlenga V."/>
            <person name="Montmayeur A."/>
            <person name="Mulrain L."/>
            <person name="Navidi A."/>
            <person name="Naylor J."/>
            <person name="Negash T."/>
            <person name="Nguyen T."/>
            <person name="Nguyen N."/>
            <person name="Nicol R."/>
            <person name="Norbu C."/>
            <person name="Norbu N."/>
            <person name="Novod N."/>
            <person name="O'Neill B."/>
            <person name="Osman S."/>
            <person name="Markiewicz E."/>
            <person name="Oyono O.L."/>
            <person name="Patti C."/>
            <person name="Phunkhang P."/>
            <person name="Pierre F."/>
            <person name="Priest M."/>
            <person name="Raghuraman S."/>
            <person name="Rege F."/>
            <person name="Reyes R."/>
            <person name="Rise C."/>
            <person name="Rogov P."/>
            <person name="Ross K."/>
            <person name="Ryan E."/>
            <person name="Settipalli S."/>
            <person name="Shea T."/>
            <person name="Sherpa N."/>
            <person name="Shi L."/>
            <person name="Shih D."/>
            <person name="Sparrow T."/>
            <person name="Spaulding J."/>
            <person name="Stalker J."/>
            <person name="Stange-Thomann N."/>
            <person name="Stavropoulos S."/>
            <person name="Stone C."/>
            <person name="Strader C."/>
            <person name="Tesfaye S."/>
            <person name="Thomson T."/>
            <person name="Thoulutsang Y."/>
            <person name="Thoulutsang D."/>
            <person name="Topham K."/>
            <person name="Topping I."/>
            <person name="Tsamla T."/>
            <person name="Vassiliev H."/>
            <person name="Vo A."/>
            <person name="Wangchuk T."/>
            <person name="Wangdi T."/>
            <person name="Weiand M."/>
            <person name="Wilkinson J."/>
            <person name="Wilson A."/>
            <person name="Yadav S."/>
            <person name="Young G."/>
            <person name="Yu Q."/>
            <person name="Zembek L."/>
            <person name="Zhong D."/>
            <person name="Zimmer A."/>
            <person name="Zwirko Z."/>
            <person name="Jaffe D.B."/>
            <person name="Alvarez P."/>
            <person name="Brockman W."/>
            <person name="Butler J."/>
            <person name="Chin C."/>
            <person name="Gnerre S."/>
            <person name="Grabherr M."/>
            <person name="Kleber M."/>
            <person name="Mauceli E."/>
            <person name="MacCallum I."/>
        </authorList>
    </citation>
    <scope>NUCLEOTIDE SEQUENCE [LARGE SCALE GENOMIC DNA]</scope>
    <source>
        <strain evidence="3">MSH-3 / Tucson 14011-0111.49</strain>
    </source>
</reference>
<keyword evidence="3" id="KW-1185">Reference proteome</keyword>
<dbReference type="HOGENOM" id="CLU_3126572_0_0_1"/>
<evidence type="ECO:0000313" key="2">
    <source>
        <dbReference type="EMBL" id="EDW33469.1"/>
    </source>
</evidence>
<dbReference type="Proteomes" id="UP000008744">
    <property type="component" value="Unassembled WGS sequence"/>
</dbReference>